<keyword evidence="2" id="KW-0813">Transport</keyword>
<feature type="transmembrane region" description="Helical" evidence="17">
    <location>
        <begin position="146"/>
        <end position="168"/>
    </location>
</feature>
<dbReference type="FunFam" id="2.70.70.10:FF:000001">
    <property type="entry name" value="PTS system glucose-specific IIA component"/>
    <property type="match status" value="1"/>
</dbReference>
<sequence length="614" mass="65670">MEGEFIMGKYEELAGKVIENVGGKENVADLTHCVTRLRFILKDEQKANDEAIRQMDGVVTLMKSGGQYQVVIGNHVPDVYAEVTNMIGAISSDDAPKQKQSFGSMVVDFISAMMGPVLAVLIGSGMIKGILALFAFSGLIDPASGLYTLLNGTGDAMFMFFPVMLGYTSAKKLKIDPFVGAVIGAVLMYPALQNVDLNILGYNINVAYGSTVMPVVFTTIFASFIYKPLMKVIPDVVKTFMVPMITIAISAPLGFVLIGPVMNGLSSLLVGGVMAIYSFSPILAGFLMGSLWQVIVVFGLHMGFVAVGIVQLASGQATSIFALATGAGYAQTAVVMAIWMKTKNRKLKDLALPAWISGWFGVTEPAIYGVTLPRMKYFVAACISAGFAGAFMGMQGMLVHQMAGLGIFGIPGYFNEAMPISQVLINFGISLAISMIPTFLFTYFTFKDEVAVEDVETKMEQAALKDVVASPIKGKVMPLSSIKDEAFALGALGKGIVIVPEEGKVHAPVDGTVTMVFPTEHAIGVTADNGLQILIHVGMDTVQLEGEGFKARVAQGQKVKKGELMLDFDIDFITSKGYSVETPVVITNSQDILDVIETDNREVGVTDDLLTALF</sequence>
<dbReference type="PROSITE" id="PS51098">
    <property type="entry name" value="PTS_EIIB_TYPE_1"/>
    <property type="match status" value="1"/>
</dbReference>
<evidence type="ECO:0000313" key="22">
    <source>
        <dbReference type="Proteomes" id="UP000181884"/>
    </source>
</evidence>
<keyword evidence="22" id="KW-1185">Reference proteome</keyword>
<comment type="function">
    <text evidence="12">The phosphoenolpyruvate-dependent sugar phosphotransferase system (sugar PTS), a major carbohydrate active transport system, catalyzes the phosphorylation of incoming sugar substrates concomitantly with their translocation across the cell membrane. This system is involved in sucrose transport.</text>
</comment>
<dbReference type="GO" id="GO:0015771">
    <property type="term" value="P:trehalose transport"/>
    <property type="evidence" value="ECO:0007669"/>
    <property type="project" value="TreeGrafter"/>
</dbReference>
<keyword evidence="9 17" id="KW-1133">Transmembrane helix</keyword>
<evidence type="ECO:0000256" key="8">
    <source>
        <dbReference type="ARBA" id="ARBA00022777"/>
    </source>
</evidence>
<feature type="transmembrane region" description="Helical" evidence="17">
    <location>
        <begin position="294"/>
        <end position="314"/>
    </location>
</feature>
<dbReference type="FunFam" id="3.30.1360.60:FF:000001">
    <property type="entry name" value="PTS system glucose-specific IIBC component PtsG"/>
    <property type="match status" value="1"/>
</dbReference>
<evidence type="ECO:0000259" key="19">
    <source>
        <dbReference type="PROSITE" id="PS51098"/>
    </source>
</evidence>
<evidence type="ECO:0000256" key="14">
    <source>
        <dbReference type="ARBA" id="ARBA00074554"/>
    </source>
</evidence>
<evidence type="ECO:0000256" key="3">
    <source>
        <dbReference type="ARBA" id="ARBA00022475"/>
    </source>
</evidence>
<dbReference type="PROSITE" id="PS01035">
    <property type="entry name" value="PTS_EIIB_TYPE_1_CYS"/>
    <property type="match status" value="1"/>
</dbReference>
<evidence type="ECO:0000259" key="20">
    <source>
        <dbReference type="PROSITE" id="PS51103"/>
    </source>
</evidence>
<comment type="catalytic activity">
    <reaction evidence="13">
        <text>N(pros)-phospho-L-histidyl-[protein](out) + sucrose = sucrose 6(G)-phosphate(in) + L-histidyl-[protein]</text>
        <dbReference type="Rhea" id="RHEA:49236"/>
        <dbReference type="Rhea" id="RHEA-COMP:9745"/>
        <dbReference type="Rhea" id="RHEA-COMP:9746"/>
        <dbReference type="ChEBI" id="CHEBI:17992"/>
        <dbReference type="ChEBI" id="CHEBI:29979"/>
        <dbReference type="ChEBI" id="CHEBI:64837"/>
        <dbReference type="ChEBI" id="CHEBI:91002"/>
        <dbReference type="EC" id="2.7.1.211"/>
    </reaction>
</comment>
<dbReference type="PROSITE" id="PS51093">
    <property type="entry name" value="PTS_EIIA_TYPE_1"/>
    <property type="match status" value="1"/>
</dbReference>
<gene>
    <name evidence="21" type="ORF">RU97_GL001810</name>
</gene>
<dbReference type="InterPro" id="IPR018113">
    <property type="entry name" value="PTrfase_EIIB_Cys"/>
</dbReference>
<keyword evidence="6" id="KW-0598">Phosphotransferase system</keyword>
<protein>
    <recommendedName>
        <fullName evidence="14">PTS system sucrose-specific EIIBCA component</fullName>
        <ecNumber evidence="11">2.7.1.211</ecNumber>
    </recommendedName>
    <alternativeName>
        <fullName evidence="15">EIIBCA-Scr</fullName>
    </alternativeName>
</protein>
<evidence type="ECO:0000256" key="6">
    <source>
        <dbReference type="ARBA" id="ARBA00022683"/>
    </source>
</evidence>
<feature type="transmembrane region" description="Helical" evidence="17">
    <location>
        <begin position="377"/>
        <end position="399"/>
    </location>
</feature>
<feature type="transmembrane region" description="Helical" evidence="17">
    <location>
        <begin position="204"/>
        <end position="226"/>
    </location>
</feature>
<evidence type="ECO:0000256" key="5">
    <source>
        <dbReference type="ARBA" id="ARBA00022679"/>
    </source>
</evidence>
<comment type="caution">
    <text evidence="21">The sequence shown here is derived from an EMBL/GenBank/DDBJ whole genome shotgun (WGS) entry which is preliminary data.</text>
</comment>
<evidence type="ECO:0000313" key="21">
    <source>
        <dbReference type="EMBL" id="OJG18413.1"/>
    </source>
</evidence>
<evidence type="ECO:0000256" key="13">
    <source>
        <dbReference type="ARBA" id="ARBA00048931"/>
    </source>
</evidence>
<feature type="transmembrane region" description="Helical" evidence="17">
    <location>
        <begin position="320"/>
        <end position="340"/>
    </location>
</feature>
<keyword evidence="8" id="KW-0418">Kinase</keyword>
<dbReference type="SUPFAM" id="SSF51261">
    <property type="entry name" value="Duplicated hybrid motif"/>
    <property type="match status" value="1"/>
</dbReference>
<dbReference type="InterPro" id="IPR001996">
    <property type="entry name" value="PTS_IIB_1"/>
</dbReference>
<dbReference type="GO" id="GO:0008982">
    <property type="term" value="F:protein-N(PI)-phosphohistidine-sugar phosphotransferase activity"/>
    <property type="evidence" value="ECO:0007669"/>
    <property type="project" value="InterPro"/>
</dbReference>
<dbReference type="GO" id="GO:0016301">
    <property type="term" value="F:kinase activity"/>
    <property type="evidence" value="ECO:0007669"/>
    <property type="project" value="UniProtKB-KW"/>
</dbReference>
<dbReference type="Pfam" id="PF00358">
    <property type="entry name" value="PTS_EIIA_1"/>
    <property type="match status" value="1"/>
</dbReference>
<evidence type="ECO:0000259" key="18">
    <source>
        <dbReference type="PROSITE" id="PS51093"/>
    </source>
</evidence>
<dbReference type="Pfam" id="PF02378">
    <property type="entry name" value="PTS_EIIC"/>
    <property type="match status" value="1"/>
</dbReference>
<dbReference type="EC" id="2.7.1.211" evidence="11"/>
<dbReference type="InterPro" id="IPR013013">
    <property type="entry name" value="PTS_EIIC_1"/>
</dbReference>
<feature type="transmembrane region" description="Helical" evidence="17">
    <location>
        <begin position="238"/>
        <end position="262"/>
    </location>
</feature>
<keyword evidence="5" id="KW-0808">Transferase</keyword>
<keyword evidence="7 17" id="KW-0812">Transmembrane</keyword>
<dbReference type="InterPro" id="IPR036878">
    <property type="entry name" value="Glu_permease_IIB"/>
</dbReference>
<dbReference type="PANTHER" id="PTHR30175:SF1">
    <property type="entry name" value="PTS SYSTEM ARBUTIN-, CELLOBIOSE-, AND SALICIN-SPECIFIC EIIBC COMPONENT-RELATED"/>
    <property type="match status" value="1"/>
</dbReference>
<dbReference type="InterPro" id="IPR003352">
    <property type="entry name" value="PTS_EIIC"/>
</dbReference>
<feature type="transmembrane region" description="Helical" evidence="17">
    <location>
        <begin position="268"/>
        <end position="287"/>
    </location>
</feature>
<keyword evidence="3" id="KW-1003">Cell membrane</keyword>
<dbReference type="InterPro" id="IPR011297">
    <property type="entry name" value="PTS_IIABC_b_glu"/>
</dbReference>
<dbReference type="PANTHER" id="PTHR30175">
    <property type="entry name" value="PHOSPHOTRANSFERASE SYSTEM TRANSPORT PROTEIN"/>
    <property type="match status" value="1"/>
</dbReference>
<evidence type="ECO:0000256" key="4">
    <source>
        <dbReference type="ARBA" id="ARBA00022597"/>
    </source>
</evidence>
<evidence type="ECO:0000256" key="7">
    <source>
        <dbReference type="ARBA" id="ARBA00022692"/>
    </source>
</evidence>
<evidence type="ECO:0000256" key="17">
    <source>
        <dbReference type="SAM" id="Phobius"/>
    </source>
</evidence>
<dbReference type="SUPFAM" id="SSF55604">
    <property type="entry name" value="Glucose permease domain IIB"/>
    <property type="match status" value="1"/>
</dbReference>
<dbReference type="Gene3D" id="2.70.70.10">
    <property type="entry name" value="Glucose Permease (Domain IIA)"/>
    <property type="match status" value="1"/>
</dbReference>
<evidence type="ECO:0000256" key="16">
    <source>
        <dbReference type="PROSITE-ProRule" id="PRU00421"/>
    </source>
</evidence>
<dbReference type="PROSITE" id="PS00371">
    <property type="entry name" value="PTS_EIIA_TYPE_1_HIS"/>
    <property type="match status" value="1"/>
</dbReference>
<dbReference type="AlphaFoldDB" id="A0A1L8RFA5"/>
<evidence type="ECO:0000256" key="10">
    <source>
        <dbReference type="ARBA" id="ARBA00023136"/>
    </source>
</evidence>
<accession>A0A1L8RFA5</accession>
<keyword evidence="4" id="KW-0762">Sugar transport</keyword>
<proteinExistence type="predicted"/>
<organism evidence="21 22">
    <name type="scientific">Enterococcus canis</name>
    <dbReference type="NCBI Taxonomy" id="214095"/>
    <lineage>
        <taxon>Bacteria</taxon>
        <taxon>Bacillati</taxon>
        <taxon>Bacillota</taxon>
        <taxon>Bacilli</taxon>
        <taxon>Lactobacillales</taxon>
        <taxon>Enterococcaceae</taxon>
        <taxon>Enterococcus</taxon>
    </lineage>
</organism>
<evidence type="ECO:0000256" key="2">
    <source>
        <dbReference type="ARBA" id="ARBA00022448"/>
    </source>
</evidence>
<dbReference type="GO" id="GO:0009401">
    <property type="term" value="P:phosphoenolpyruvate-dependent sugar phosphotransferase system"/>
    <property type="evidence" value="ECO:0007669"/>
    <property type="project" value="UniProtKB-KW"/>
</dbReference>
<dbReference type="GO" id="GO:0005886">
    <property type="term" value="C:plasma membrane"/>
    <property type="evidence" value="ECO:0007669"/>
    <property type="project" value="UniProtKB-SubCell"/>
</dbReference>
<dbReference type="NCBIfam" id="TIGR00830">
    <property type="entry name" value="PTBA"/>
    <property type="match status" value="1"/>
</dbReference>
<evidence type="ECO:0000256" key="1">
    <source>
        <dbReference type="ARBA" id="ARBA00004651"/>
    </source>
</evidence>
<feature type="transmembrane region" description="Helical" evidence="17">
    <location>
        <begin position="352"/>
        <end position="371"/>
    </location>
</feature>
<evidence type="ECO:0000256" key="12">
    <source>
        <dbReference type="ARBA" id="ARBA00045139"/>
    </source>
</evidence>
<name>A0A1L8RFA5_9ENTE</name>
<dbReference type="InterPro" id="IPR011055">
    <property type="entry name" value="Dup_hybrid_motif"/>
</dbReference>
<feature type="domain" description="PTS EIIC type-1" evidence="20">
    <location>
        <begin position="121"/>
        <end position="457"/>
    </location>
</feature>
<dbReference type="NCBIfam" id="TIGR01995">
    <property type="entry name" value="PTS-II-ABC-beta"/>
    <property type="match status" value="1"/>
</dbReference>
<comment type="subcellular location">
    <subcellularLocation>
        <location evidence="1">Cell membrane</location>
        <topology evidence="1">Multi-pass membrane protein</topology>
    </subcellularLocation>
</comment>
<dbReference type="Proteomes" id="UP000181884">
    <property type="component" value="Unassembled WGS sequence"/>
</dbReference>
<dbReference type="GO" id="GO:0090589">
    <property type="term" value="F:protein-phosphocysteine-trehalose phosphotransferase system transporter activity"/>
    <property type="evidence" value="ECO:0007669"/>
    <property type="project" value="TreeGrafter"/>
</dbReference>
<dbReference type="PROSITE" id="PS51103">
    <property type="entry name" value="PTS_EIIC_TYPE_1"/>
    <property type="match status" value="1"/>
</dbReference>
<evidence type="ECO:0000256" key="15">
    <source>
        <dbReference type="ARBA" id="ARBA00081008"/>
    </source>
</evidence>
<dbReference type="InterPro" id="IPR001127">
    <property type="entry name" value="PTS_EIIA_1_perm"/>
</dbReference>
<evidence type="ECO:0000256" key="11">
    <source>
        <dbReference type="ARBA" id="ARBA00044053"/>
    </source>
</evidence>
<dbReference type="STRING" id="214095.RU97_GL001810"/>
<feature type="transmembrane region" description="Helical" evidence="17">
    <location>
        <begin position="175"/>
        <end position="192"/>
    </location>
</feature>
<dbReference type="InterPro" id="IPR050558">
    <property type="entry name" value="PTS_Sugar-Specific_Components"/>
</dbReference>
<dbReference type="Gene3D" id="3.30.1360.60">
    <property type="entry name" value="Glucose permease domain IIB"/>
    <property type="match status" value="1"/>
</dbReference>
<feature type="transmembrane region" description="Helical" evidence="17">
    <location>
        <begin position="117"/>
        <end position="140"/>
    </location>
</feature>
<feature type="domain" description="PTS EIIB type-1" evidence="19">
    <location>
        <begin position="11"/>
        <end position="93"/>
    </location>
</feature>
<keyword evidence="10 17" id="KW-0472">Membrane</keyword>
<feature type="active site" description="Phosphocysteine intermediate; for EIIB activity" evidence="16">
    <location>
        <position position="33"/>
    </location>
</feature>
<reference evidence="21 22" key="1">
    <citation type="submission" date="2014-12" db="EMBL/GenBank/DDBJ databases">
        <title>Draft genome sequences of 29 type strains of Enterococci.</title>
        <authorList>
            <person name="Zhong Z."/>
            <person name="Sun Z."/>
            <person name="Liu W."/>
            <person name="Zhang W."/>
            <person name="Zhang H."/>
        </authorList>
    </citation>
    <scope>NUCLEOTIDE SEQUENCE [LARGE SCALE GENOMIC DNA]</scope>
    <source>
        <strain evidence="21 22">DSM 17029</strain>
    </source>
</reference>
<dbReference type="Pfam" id="PF00367">
    <property type="entry name" value="PTS_EIIB"/>
    <property type="match status" value="1"/>
</dbReference>
<feature type="domain" description="PTS EIIA type-1" evidence="18">
    <location>
        <begin position="484"/>
        <end position="588"/>
    </location>
</feature>
<dbReference type="CDD" id="cd00212">
    <property type="entry name" value="PTS_IIB_glc"/>
    <property type="match status" value="1"/>
</dbReference>
<feature type="transmembrane region" description="Helical" evidence="17">
    <location>
        <begin position="420"/>
        <end position="444"/>
    </location>
</feature>
<dbReference type="EMBL" id="JXKH01000004">
    <property type="protein sequence ID" value="OJG18413.1"/>
    <property type="molecule type" value="Genomic_DNA"/>
</dbReference>
<evidence type="ECO:0000256" key="9">
    <source>
        <dbReference type="ARBA" id="ARBA00022989"/>
    </source>
</evidence>